<evidence type="ECO:0000313" key="10">
    <source>
        <dbReference type="EMBL" id="EDS45002.1"/>
    </source>
</evidence>
<dbReference type="SUPFAM" id="SSF57667">
    <property type="entry name" value="beta-beta-alpha zinc fingers"/>
    <property type="match status" value="3"/>
</dbReference>
<keyword evidence="2" id="KW-0479">Metal-binding</keyword>
<dbReference type="SMART" id="SM00355">
    <property type="entry name" value="ZnF_C2H2"/>
    <property type="match status" value="6"/>
</dbReference>
<dbReference type="Gene3D" id="3.30.160.60">
    <property type="entry name" value="Classic Zinc Finger"/>
    <property type="match status" value="4"/>
</dbReference>
<keyword evidence="6" id="KW-0539">Nucleus</keyword>
<sequence length="367" mass="42802">MSSANPEPVPTVRTSSRRCLKATTSKQPKDADPGAEIRCWLCGDRCPPNMALRERELRAKVEDITGERIFVEVRNEATAGLNVCEPCQGTVDDFYRYKERCRRILDGRAEQERVEELLDSCEVEIALSQETLEDIGVEESESVRKKRRYQSRKTDETKAMSPADYKRHYRELYKAQNKVECEVCHQKVDKKYLDGHKNRHYGLEPYECAQCGLQFHCKLNLARHETRNHAPEEEAIPCEVCGKMMRSRQALKQHMKSHEEKKFECQLCDVKAPNQHTLKRHMDIHNQVRDFVCSHCGKAFYRQTVLNIHLRTHSGETPYECHVCLRGFVHRRVYVQHMKKQHPAEPILRLEIAKGWKEAARNSSQVK</sequence>
<dbReference type="OMA" id="ARHETRN"/>
<evidence type="ECO:0000256" key="5">
    <source>
        <dbReference type="ARBA" id="ARBA00022833"/>
    </source>
</evidence>
<dbReference type="SMART" id="SM00868">
    <property type="entry name" value="zf-AD"/>
    <property type="match status" value="1"/>
</dbReference>
<dbReference type="Pfam" id="PF00096">
    <property type="entry name" value="zf-C2H2"/>
    <property type="match status" value="1"/>
</dbReference>
<feature type="domain" description="C2H2-type" evidence="9">
    <location>
        <begin position="319"/>
        <end position="347"/>
    </location>
</feature>
<dbReference type="InterPro" id="IPR012934">
    <property type="entry name" value="Znf_AD"/>
</dbReference>
<accession>B0W1D2</accession>
<dbReference type="EMBL" id="DS231821">
    <property type="protein sequence ID" value="EDS45002.1"/>
    <property type="molecule type" value="Genomic_DNA"/>
</dbReference>
<dbReference type="KEGG" id="cqu:CpipJ_CPIJ000893"/>
<proteinExistence type="predicted"/>
<evidence type="ECO:0000256" key="2">
    <source>
        <dbReference type="ARBA" id="ARBA00022723"/>
    </source>
</evidence>
<dbReference type="GO" id="GO:0005634">
    <property type="term" value="C:nucleus"/>
    <property type="evidence" value="ECO:0007669"/>
    <property type="project" value="UniProtKB-SubCell"/>
</dbReference>
<evidence type="ECO:0000256" key="3">
    <source>
        <dbReference type="ARBA" id="ARBA00022737"/>
    </source>
</evidence>
<dbReference type="eggNOG" id="KOG1721">
    <property type="taxonomic scope" value="Eukaryota"/>
</dbReference>
<keyword evidence="4 7" id="KW-0863">Zinc-finger</keyword>
<organism>
    <name type="scientific">Culex quinquefasciatus</name>
    <name type="common">Southern house mosquito</name>
    <name type="synonym">Culex pungens</name>
    <dbReference type="NCBI Taxonomy" id="7176"/>
    <lineage>
        <taxon>Eukaryota</taxon>
        <taxon>Metazoa</taxon>
        <taxon>Ecdysozoa</taxon>
        <taxon>Arthropoda</taxon>
        <taxon>Hexapoda</taxon>
        <taxon>Insecta</taxon>
        <taxon>Pterygota</taxon>
        <taxon>Neoptera</taxon>
        <taxon>Endopterygota</taxon>
        <taxon>Diptera</taxon>
        <taxon>Nematocera</taxon>
        <taxon>Culicoidea</taxon>
        <taxon>Culicidae</taxon>
        <taxon>Culicinae</taxon>
        <taxon>Culicini</taxon>
        <taxon>Culex</taxon>
        <taxon>Culex</taxon>
    </lineage>
</organism>
<evidence type="ECO:0000256" key="1">
    <source>
        <dbReference type="ARBA" id="ARBA00004123"/>
    </source>
</evidence>
<dbReference type="Proteomes" id="UP000002320">
    <property type="component" value="Unassembled WGS sequence"/>
</dbReference>
<keyword evidence="3" id="KW-0677">Repeat</keyword>
<evidence type="ECO:0000256" key="4">
    <source>
        <dbReference type="ARBA" id="ARBA00022771"/>
    </source>
</evidence>
<dbReference type="STRING" id="7176.B0W1D2"/>
<dbReference type="EnsemblMetazoa" id="CPIJ000893-RA">
    <property type="protein sequence ID" value="CPIJ000893-PA"/>
    <property type="gene ID" value="CPIJ000893"/>
</dbReference>
<dbReference type="FunFam" id="3.30.160.60:FF:000145">
    <property type="entry name" value="Zinc finger protein 574"/>
    <property type="match status" value="1"/>
</dbReference>
<evidence type="ECO:0000256" key="7">
    <source>
        <dbReference type="PROSITE-ProRule" id="PRU00042"/>
    </source>
</evidence>
<evidence type="ECO:0000256" key="6">
    <source>
        <dbReference type="ARBA" id="ARBA00023242"/>
    </source>
</evidence>
<dbReference type="InterPro" id="IPR013087">
    <property type="entry name" value="Znf_C2H2_type"/>
</dbReference>
<dbReference type="PANTHER" id="PTHR24379">
    <property type="entry name" value="KRAB AND ZINC FINGER DOMAIN-CONTAINING"/>
    <property type="match status" value="1"/>
</dbReference>
<evidence type="ECO:0000313" key="12">
    <source>
        <dbReference type="Proteomes" id="UP000002320"/>
    </source>
</evidence>
<gene>
    <name evidence="11" type="primary">6031809</name>
    <name evidence="10" type="ORF">CpipJ_CPIJ000893</name>
</gene>
<dbReference type="PROSITE" id="PS50157">
    <property type="entry name" value="ZINC_FINGER_C2H2_2"/>
    <property type="match status" value="5"/>
</dbReference>
<dbReference type="OrthoDB" id="8117402at2759"/>
<feature type="domain" description="C2H2-type" evidence="9">
    <location>
        <begin position="263"/>
        <end position="290"/>
    </location>
</feature>
<dbReference type="VEuPathDB" id="VectorBase:CQUJHB004914"/>
<dbReference type="AlphaFoldDB" id="B0W1D2"/>
<dbReference type="HOGENOM" id="CLU_056066_0_0_1"/>
<dbReference type="Pfam" id="PF12874">
    <property type="entry name" value="zf-met"/>
    <property type="match status" value="1"/>
</dbReference>
<feature type="region of interest" description="Disordered" evidence="8">
    <location>
        <begin position="1"/>
        <end position="32"/>
    </location>
</feature>
<evidence type="ECO:0000313" key="11">
    <source>
        <dbReference type="EnsemblMetazoa" id="CPIJ000893-PA"/>
    </source>
</evidence>
<protein>
    <submittedName>
        <fullName evidence="10 11">Zinc finger protein 141</fullName>
    </submittedName>
</protein>
<dbReference type="InParanoid" id="B0W1D2"/>
<dbReference type="GO" id="GO:0008270">
    <property type="term" value="F:zinc ion binding"/>
    <property type="evidence" value="ECO:0007669"/>
    <property type="project" value="UniProtKB-KW"/>
</dbReference>
<feature type="domain" description="C2H2-type" evidence="9">
    <location>
        <begin position="206"/>
        <end position="234"/>
    </location>
</feature>
<evidence type="ECO:0000259" key="9">
    <source>
        <dbReference type="PROSITE" id="PS50157"/>
    </source>
</evidence>
<dbReference type="PANTHER" id="PTHR24379:SF121">
    <property type="entry name" value="C2H2-TYPE DOMAIN-CONTAINING PROTEIN"/>
    <property type="match status" value="1"/>
</dbReference>
<evidence type="ECO:0000256" key="8">
    <source>
        <dbReference type="SAM" id="MobiDB-lite"/>
    </source>
</evidence>
<name>B0W1D2_CULQU</name>
<feature type="domain" description="C2H2-type" evidence="9">
    <location>
        <begin position="291"/>
        <end position="318"/>
    </location>
</feature>
<dbReference type="InterPro" id="IPR036236">
    <property type="entry name" value="Znf_C2H2_sf"/>
</dbReference>
<dbReference type="PROSITE" id="PS00028">
    <property type="entry name" value="ZINC_FINGER_C2H2_1"/>
    <property type="match status" value="4"/>
</dbReference>
<comment type="subcellular location">
    <subcellularLocation>
        <location evidence="1">Nucleus</location>
    </subcellularLocation>
</comment>
<feature type="domain" description="C2H2-type" evidence="9">
    <location>
        <begin position="236"/>
        <end position="263"/>
    </location>
</feature>
<keyword evidence="5" id="KW-0862">Zinc</keyword>
<keyword evidence="12" id="KW-1185">Reference proteome</keyword>
<reference evidence="10" key="1">
    <citation type="submission" date="2007-03" db="EMBL/GenBank/DDBJ databases">
        <title>Annotation of Culex pipiens quinquefasciatus.</title>
        <authorList>
            <consortium name="The Broad Institute Genome Sequencing Platform"/>
            <person name="Atkinson P.W."/>
            <person name="Hemingway J."/>
            <person name="Christensen B.M."/>
            <person name="Higgs S."/>
            <person name="Kodira C."/>
            <person name="Hannick L."/>
            <person name="Megy K."/>
            <person name="O'Leary S."/>
            <person name="Pearson M."/>
            <person name="Haas B.J."/>
            <person name="Mauceli E."/>
            <person name="Wortman J.R."/>
            <person name="Lee N.H."/>
            <person name="Guigo R."/>
            <person name="Stanke M."/>
            <person name="Alvarado L."/>
            <person name="Amedeo P."/>
            <person name="Antoine C.H."/>
            <person name="Arensburger P."/>
            <person name="Bidwell S.L."/>
            <person name="Crawford M."/>
            <person name="Camaro F."/>
            <person name="Devon K."/>
            <person name="Engels R."/>
            <person name="Hammond M."/>
            <person name="Howarth C."/>
            <person name="Koehrsen M."/>
            <person name="Lawson D."/>
            <person name="Montgomery P."/>
            <person name="Nene V."/>
            <person name="Nusbaum C."/>
            <person name="Puiu D."/>
            <person name="Romero-Severson J."/>
            <person name="Severson D.W."/>
            <person name="Shumway M."/>
            <person name="Sisk P."/>
            <person name="Stolte C."/>
            <person name="Zeng Q."/>
            <person name="Eisenstadt E."/>
            <person name="Fraser-Liggett C."/>
            <person name="Strausberg R."/>
            <person name="Galagan J."/>
            <person name="Birren B."/>
            <person name="Collins F.H."/>
        </authorList>
    </citation>
    <scope>NUCLEOTIDE SEQUENCE [LARGE SCALE GENOMIC DNA]</scope>
    <source>
        <strain evidence="10">JHB</strain>
    </source>
</reference>
<reference evidence="11" key="2">
    <citation type="submission" date="2021-02" db="UniProtKB">
        <authorList>
            <consortium name="EnsemblMetazoa"/>
        </authorList>
    </citation>
    <scope>IDENTIFICATION</scope>
    <source>
        <strain evidence="11">JHB</strain>
    </source>
</reference>
<dbReference type="VEuPathDB" id="VectorBase:CPIJ000893"/>